<protein>
    <submittedName>
        <fullName evidence="1">Uncharacterized protein</fullName>
    </submittedName>
</protein>
<dbReference type="Proteomes" id="UP000054359">
    <property type="component" value="Unassembled WGS sequence"/>
</dbReference>
<gene>
    <name evidence="1" type="ORF">X975_02310</name>
</gene>
<dbReference type="AlphaFoldDB" id="A0A087SW08"/>
<name>A0A087SW08_STEMI</name>
<proteinExistence type="predicted"/>
<reference evidence="1 2" key="1">
    <citation type="submission" date="2013-11" db="EMBL/GenBank/DDBJ databases">
        <title>Genome sequencing of Stegodyphus mimosarum.</title>
        <authorList>
            <person name="Bechsgaard J."/>
        </authorList>
    </citation>
    <scope>NUCLEOTIDE SEQUENCE [LARGE SCALE GENOMIC DNA]</scope>
</reference>
<organism evidence="1 2">
    <name type="scientific">Stegodyphus mimosarum</name>
    <name type="common">African social velvet spider</name>
    <dbReference type="NCBI Taxonomy" id="407821"/>
    <lineage>
        <taxon>Eukaryota</taxon>
        <taxon>Metazoa</taxon>
        <taxon>Ecdysozoa</taxon>
        <taxon>Arthropoda</taxon>
        <taxon>Chelicerata</taxon>
        <taxon>Arachnida</taxon>
        <taxon>Araneae</taxon>
        <taxon>Araneomorphae</taxon>
        <taxon>Entelegynae</taxon>
        <taxon>Eresoidea</taxon>
        <taxon>Eresidae</taxon>
        <taxon>Stegodyphus</taxon>
    </lineage>
</organism>
<evidence type="ECO:0000313" key="1">
    <source>
        <dbReference type="EMBL" id="KFM57047.1"/>
    </source>
</evidence>
<feature type="non-terminal residue" evidence="1">
    <location>
        <position position="75"/>
    </location>
</feature>
<dbReference type="EMBL" id="KK112201">
    <property type="protein sequence ID" value="KFM57047.1"/>
    <property type="molecule type" value="Genomic_DNA"/>
</dbReference>
<keyword evidence="2" id="KW-1185">Reference proteome</keyword>
<accession>A0A087SW08</accession>
<sequence>MGASKSVSGCGSILKAGRGALFLTRILAPGLETAHQKEKKKASTVNKGSLQRRTPLYKSFLQRSRRRSVLRLARV</sequence>
<evidence type="ECO:0000313" key="2">
    <source>
        <dbReference type="Proteomes" id="UP000054359"/>
    </source>
</evidence>